<evidence type="ECO:0000313" key="4">
    <source>
        <dbReference type="EMBL" id="KKJ00987.1"/>
    </source>
</evidence>
<keyword evidence="5" id="KW-1185">Reference proteome</keyword>
<feature type="region of interest" description="Disordered" evidence="1">
    <location>
        <begin position="43"/>
        <end position="111"/>
    </location>
</feature>
<gene>
    <name evidence="4" type="ORF">PROH_00675</name>
</gene>
<proteinExistence type="predicted"/>
<keyword evidence="2" id="KW-0472">Membrane</keyword>
<organism evidence="4 5">
    <name type="scientific">Prochlorothrix hollandica PCC 9006 = CALU 1027</name>
    <dbReference type="NCBI Taxonomy" id="317619"/>
    <lineage>
        <taxon>Bacteria</taxon>
        <taxon>Bacillati</taxon>
        <taxon>Cyanobacteriota</taxon>
        <taxon>Cyanophyceae</taxon>
        <taxon>Prochlorotrichales</taxon>
        <taxon>Prochlorotrichaceae</taxon>
        <taxon>Prochlorothrix</taxon>
    </lineage>
</organism>
<feature type="compositionally biased region" description="Pro residues" evidence="1">
    <location>
        <begin position="49"/>
        <end position="62"/>
    </location>
</feature>
<dbReference type="AlphaFoldDB" id="A0A0M2Q309"/>
<sequence>MNLSNLLRFVLGLSLGMVLLLTGTISVARYLIEQFTVPPPKPLFAEELPSPPPDPTPDPTPVPTAALVPSPLPNPSPSPSPKPSPSASPSPSPSPSRPPGQAAKVSWPEGLRIRDTPNVSAASVGGVEYNQDVVILETSADGNWQRIWSNGTEGWVKTGNLSTGN</sequence>
<keyword evidence="2" id="KW-1133">Transmembrane helix</keyword>
<dbReference type="Gene3D" id="2.30.30.40">
    <property type="entry name" value="SH3 Domains"/>
    <property type="match status" value="1"/>
</dbReference>
<protein>
    <recommendedName>
        <fullName evidence="3">SH3b domain-containing protein</fullName>
    </recommendedName>
</protein>
<dbReference type="SMART" id="SM00287">
    <property type="entry name" value="SH3b"/>
    <property type="match status" value="1"/>
</dbReference>
<evidence type="ECO:0000313" key="5">
    <source>
        <dbReference type="Proteomes" id="UP000034681"/>
    </source>
</evidence>
<dbReference type="eggNOG" id="COG3103">
    <property type="taxonomic scope" value="Bacteria"/>
</dbReference>
<reference evidence="4" key="1">
    <citation type="submission" date="2012-04" db="EMBL/GenBank/DDBJ databases">
        <authorList>
            <person name="Borisov I.G."/>
            <person name="Ivanikova N.V."/>
            <person name="Pinevich A.V."/>
        </authorList>
    </citation>
    <scope>NUCLEOTIDE SEQUENCE</scope>
    <source>
        <strain evidence="4">CALU 1027</strain>
    </source>
</reference>
<dbReference type="OrthoDB" id="573524at2"/>
<dbReference type="Proteomes" id="UP000034681">
    <property type="component" value="Unassembled WGS sequence"/>
</dbReference>
<feature type="domain" description="SH3b" evidence="3">
    <location>
        <begin position="100"/>
        <end position="165"/>
    </location>
</feature>
<evidence type="ECO:0000256" key="1">
    <source>
        <dbReference type="SAM" id="MobiDB-lite"/>
    </source>
</evidence>
<dbReference type="STRING" id="317619.GCA_000332315_03292"/>
<dbReference type="InterPro" id="IPR003646">
    <property type="entry name" value="SH3-like_bac-type"/>
</dbReference>
<name>A0A0M2Q309_PROHO</name>
<comment type="caution">
    <text evidence="4">The sequence shown here is derived from an EMBL/GenBank/DDBJ whole genome shotgun (WGS) entry which is preliminary data.</text>
</comment>
<evidence type="ECO:0000256" key="2">
    <source>
        <dbReference type="SAM" id="Phobius"/>
    </source>
</evidence>
<dbReference type="EMBL" id="AJTX02000002">
    <property type="protein sequence ID" value="KKJ00987.1"/>
    <property type="molecule type" value="Genomic_DNA"/>
</dbReference>
<dbReference type="RefSeq" id="WP_017713521.1">
    <property type="nucleotide sequence ID" value="NZ_KB235941.1"/>
</dbReference>
<dbReference type="Pfam" id="PF08239">
    <property type="entry name" value="SH3_3"/>
    <property type="match status" value="1"/>
</dbReference>
<dbReference type="PROSITE" id="PS51781">
    <property type="entry name" value="SH3B"/>
    <property type="match status" value="1"/>
</dbReference>
<feature type="compositionally biased region" description="Pro residues" evidence="1">
    <location>
        <begin position="70"/>
        <end position="98"/>
    </location>
</feature>
<feature type="transmembrane region" description="Helical" evidence="2">
    <location>
        <begin position="6"/>
        <end position="32"/>
    </location>
</feature>
<keyword evidence="2" id="KW-0812">Transmembrane</keyword>
<accession>A0A0M2Q309</accession>
<evidence type="ECO:0000259" key="3">
    <source>
        <dbReference type="PROSITE" id="PS51781"/>
    </source>
</evidence>